<organism evidence="1 2">
    <name type="scientific">Steccherinum ochraceum</name>
    <dbReference type="NCBI Taxonomy" id="92696"/>
    <lineage>
        <taxon>Eukaryota</taxon>
        <taxon>Fungi</taxon>
        <taxon>Dikarya</taxon>
        <taxon>Basidiomycota</taxon>
        <taxon>Agaricomycotina</taxon>
        <taxon>Agaricomycetes</taxon>
        <taxon>Polyporales</taxon>
        <taxon>Steccherinaceae</taxon>
        <taxon>Steccherinum</taxon>
    </lineage>
</organism>
<evidence type="ECO:0000313" key="1">
    <source>
        <dbReference type="EMBL" id="TCD68559.1"/>
    </source>
</evidence>
<sequence>MVREDKEVWEPIISRLFEQDTSSGDPSLIAEIWALDDPCHGDSYEFNVDSLRMSGQVSIEVYGHAFHRLFRDGHVNPQHNDVVLIGSCAGSVASILTATLCPSLFSSLIIIEPLVVTEQMLKAATKWSTIGAKRRDTWPSREDALLWMKYRLPWNRWHPDVLDLLVTYGMKESTTGVQLKCPTSVYHTGQQNFQDPYNAFVALAGLCSVLPVHAIFGARPDYVSPELQAMLCDVQAGRKMASVSRIPDAGHMVWSDLRLS</sequence>
<keyword evidence="2" id="KW-1185">Reference proteome</keyword>
<proteinExistence type="predicted"/>
<dbReference type="Proteomes" id="UP000292702">
    <property type="component" value="Unassembled WGS sequence"/>
</dbReference>
<protein>
    <submittedName>
        <fullName evidence="1">Uncharacterized protein</fullName>
    </submittedName>
</protein>
<dbReference type="InterPro" id="IPR029058">
    <property type="entry name" value="AB_hydrolase_fold"/>
</dbReference>
<reference evidence="1 2" key="1">
    <citation type="submission" date="2018-11" db="EMBL/GenBank/DDBJ databases">
        <title>Genome assembly of Steccherinum ochraceum LE-BIN_3174, the white-rot fungus of the Steccherinaceae family (The Residual Polyporoid clade, Polyporales, Basidiomycota).</title>
        <authorList>
            <person name="Fedorova T.V."/>
            <person name="Glazunova O.A."/>
            <person name="Landesman E.O."/>
            <person name="Moiseenko K.V."/>
            <person name="Psurtseva N.V."/>
            <person name="Savinova O.S."/>
            <person name="Shakhova N.V."/>
            <person name="Tyazhelova T.V."/>
            <person name="Vasina D.V."/>
        </authorList>
    </citation>
    <scope>NUCLEOTIDE SEQUENCE [LARGE SCALE GENOMIC DNA]</scope>
    <source>
        <strain evidence="1 2">LE-BIN_3174</strain>
    </source>
</reference>
<dbReference type="AlphaFoldDB" id="A0A4R0RSS3"/>
<dbReference type="Gene3D" id="3.40.50.1820">
    <property type="entry name" value="alpha/beta hydrolase"/>
    <property type="match status" value="1"/>
</dbReference>
<evidence type="ECO:0000313" key="2">
    <source>
        <dbReference type="Proteomes" id="UP000292702"/>
    </source>
</evidence>
<comment type="caution">
    <text evidence="1">The sequence shown here is derived from an EMBL/GenBank/DDBJ whole genome shotgun (WGS) entry which is preliminary data.</text>
</comment>
<dbReference type="SUPFAM" id="SSF53474">
    <property type="entry name" value="alpha/beta-Hydrolases"/>
    <property type="match status" value="1"/>
</dbReference>
<accession>A0A4R0RSS3</accession>
<dbReference type="OrthoDB" id="94039at2759"/>
<gene>
    <name evidence="1" type="ORF">EIP91_010484</name>
</gene>
<name>A0A4R0RSS3_9APHY</name>
<dbReference type="EMBL" id="RWJN01000063">
    <property type="protein sequence ID" value="TCD68559.1"/>
    <property type="molecule type" value="Genomic_DNA"/>
</dbReference>